<dbReference type="Proteomes" id="UP000094463">
    <property type="component" value="Chromosome"/>
</dbReference>
<accession>A0A1D7QW16</accession>
<evidence type="ECO:0008006" key="4">
    <source>
        <dbReference type="Google" id="ProtNLM"/>
    </source>
</evidence>
<feature type="region of interest" description="Disordered" evidence="1">
    <location>
        <begin position="579"/>
        <end position="600"/>
    </location>
</feature>
<gene>
    <name evidence="2" type="ORF">BBEV_1842</name>
</gene>
<evidence type="ECO:0000313" key="3">
    <source>
        <dbReference type="Proteomes" id="UP000094463"/>
    </source>
</evidence>
<proteinExistence type="predicted"/>
<dbReference type="EMBL" id="CP012502">
    <property type="protein sequence ID" value="AOM83203.1"/>
    <property type="molecule type" value="Genomic_DNA"/>
</dbReference>
<keyword evidence="3" id="KW-1185">Reference proteome</keyword>
<protein>
    <recommendedName>
        <fullName evidence="4">Hook-length control protein FliK</fullName>
    </recommendedName>
</protein>
<reference evidence="2 3" key="1">
    <citation type="submission" date="2015-08" db="EMBL/GenBank/DDBJ databases">
        <title>The complete genome sequence of Bacillus beveridgei MLTeJB.</title>
        <authorList>
            <person name="Hanson T.E."/>
            <person name="Mesa C."/>
            <person name="Basesman S.M."/>
            <person name="Oremland R.S."/>
        </authorList>
    </citation>
    <scope>NUCLEOTIDE SEQUENCE [LARGE SCALE GENOMIC DNA]</scope>
    <source>
        <strain evidence="2 3">MLTeJB</strain>
    </source>
</reference>
<dbReference type="PATRIC" id="fig|632773.3.peg.1930"/>
<dbReference type="AlphaFoldDB" id="A0A1D7QW16"/>
<sequence>MFQANVVSNLVRGLDPIHTKSVNLRPGQVFQGTITHLYPGQLAQLQMGNMQLSAHLEAQLEKGRQYWFRVQAGGEGIPRLKVLENVPPQTRESGAQPQNIQQVLRQLGLPQGGNHERLLQHLSQQNLPFSRANLAAGAELMQQSQLAARESMPIIQNMMQQGLPMSRDVFQAMGAMAQNQSFGATAEGLMQQLGQLTSGNPQAAQLQQMLGNMLQRSDPMGMTSFGQSPTDTPRLAGVFHGLIQQVQGGNPQLQEQALSVLRDMGVIRSGEGAQTLMDQFKAAVLRPENQAMVQTLWPQLFSGNQAGMPLSQMSSQAVFTMLMGQVQLNQSGAMESLTQLLMGGQNPSQGNQQGNTPLMAVDSLDRWLHTQPAATQQLMAAVTEGRPQQFMMAGSQDVAMLRQFLQQMGLQHEQQMVQQFDKGEQMNARQLDTLKGQLMQFLQQNQSLPQAVQQQAEFLLSRLTGYQLMSMDQQGPTQHLLFQVPVKMGDVFQDMTLQWDGRKKSDGTIDENHCRILFYLHLTELDETVIDVQIQKRVVSITVFNDIEKPEAFQLLQPLLESQLKEKDYHLSSLKWQQPETDSLPPHLKPQPGDSLWRNHDDQGYQGMDVRI</sequence>
<name>A0A1D7QW16_9BACI</name>
<evidence type="ECO:0000313" key="2">
    <source>
        <dbReference type="EMBL" id="AOM83203.1"/>
    </source>
</evidence>
<dbReference type="KEGG" id="bbev:BBEV_1842"/>
<evidence type="ECO:0000256" key="1">
    <source>
        <dbReference type="SAM" id="MobiDB-lite"/>
    </source>
</evidence>
<dbReference type="STRING" id="632773.BBEV_1842"/>
<organism evidence="2 3">
    <name type="scientific">Salisediminibacterium beveridgei</name>
    <dbReference type="NCBI Taxonomy" id="632773"/>
    <lineage>
        <taxon>Bacteria</taxon>
        <taxon>Bacillati</taxon>
        <taxon>Bacillota</taxon>
        <taxon>Bacilli</taxon>
        <taxon>Bacillales</taxon>
        <taxon>Bacillaceae</taxon>
        <taxon>Salisediminibacterium</taxon>
    </lineage>
</organism>
<dbReference type="OrthoDB" id="2351076at2"/>